<dbReference type="CDD" id="cd03784">
    <property type="entry name" value="GT1_Gtf-like"/>
    <property type="match status" value="1"/>
</dbReference>
<comment type="subcellular location">
    <subcellularLocation>
        <location evidence="7">Membrane</location>
        <topology evidence="7">Single-pass membrane protein</topology>
    </subcellularLocation>
</comment>
<dbReference type="PANTHER" id="PTHR48043">
    <property type="entry name" value="EG:EG0003.4 PROTEIN-RELATED"/>
    <property type="match status" value="1"/>
</dbReference>
<proteinExistence type="inferred from homology"/>
<keyword evidence="2 6" id="KW-0328">Glycosyltransferase</keyword>
<evidence type="ECO:0000256" key="4">
    <source>
        <dbReference type="ARBA" id="ARBA00022729"/>
    </source>
</evidence>
<keyword evidence="3 6" id="KW-0808">Transferase</keyword>
<reference evidence="9" key="2">
    <citation type="submission" date="2017-02" db="UniProtKB">
        <authorList>
            <consortium name="WormBaseParasite"/>
        </authorList>
    </citation>
    <scope>IDENTIFICATION</scope>
</reference>
<dbReference type="InterPro" id="IPR002213">
    <property type="entry name" value="UDP_glucos_trans"/>
</dbReference>
<accession>A0A0K0D2U8</accession>
<dbReference type="InterPro" id="IPR035595">
    <property type="entry name" value="UDP_glycos_trans_CS"/>
</dbReference>
<dbReference type="InterPro" id="IPR050271">
    <property type="entry name" value="UDP-glycosyltransferase"/>
</dbReference>
<comment type="catalytic activity">
    <reaction evidence="5 7">
        <text>glucuronate acceptor + UDP-alpha-D-glucuronate = acceptor beta-D-glucuronoside + UDP + H(+)</text>
        <dbReference type="Rhea" id="RHEA:21032"/>
        <dbReference type="ChEBI" id="CHEBI:15378"/>
        <dbReference type="ChEBI" id="CHEBI:58052"/>
        <dbReference type="ChEBI" id="CHEBI:58223"/>
        <dbReference type="ChEBI" id="CHEBI:132367"/>
        <dbReference type="ChEBI" id="CHEBI:132368"/>
        <dbReference type="EC" id="2.4.1.17"/>
    </reaction>
</comment>
<dbReference type="Gene3D" id="3.40.50.2000">
    <property type="entry name" value="Glycogen Phosphorylase B"/>
    <property type="match status" value="1"/>
</dbReference>
<dbReference type="SUPFAM" id="SSF53756">
    <property type="entry name" value="UDP-Glycosyltransferase/glycogen phosphorylase"/>
    <property type="match status" value="1"/>
</dbReference>
<sequence length="242" mass="27041">LDDVNSLVFPSAVSTGLLEVGFYCQKIGKLPTDFVNFVEDTSSKGTILVSFGSNADWDYAPDELLSLVVEALNRLSQYRIVFAYNGEKKRIRSIGQHIKITAWAPQVEILQHNKTVLFISHGGQKSVKETICGGVPAVYIPLFAEQAHNGELARKAGFAETLHKNRLSSDLIEKVVRKVAGIQNTLTLFMTSSDNTLCRLRNFFHFVGKARNYEYLPILCLYSPLGFVKTCFILLSHKHLAM</sequence>
<evidence type="ECO:0000256" key="7">
    <source>
        <dbReference type="RuleBase" id="RU362059"/>
    </source>
</evidence>
<keyword evidence="8" id="KW-1185">Reference proteome</keyword>
<evidence type="ECO:0000313" key="8">
    <source>
        <dbReference type="Proteomes" id="UP000035642"/>
    </source>
</evidence>
<keyword evidence="4" id="KW-0732">Signal</keyword>
<dbReference type="STRING" id="6313.A0A0K0D2U8"/>
<evidence type="ECO:0000256" key="2">
    <source>
        <dbReference type="ARBA" id="ARBA00022676"/>
    </source>
</evidence>
<comment type="similarity">
    <text evidence="1 6">Belongs to the UDP-glycosyltransferase family.</text>
</comment>
<evidence type="ECO:0000256" key="6">
    <source>
        <dbReference type="RuleBase" id="RU003718"/>
    </source>
</evidence>
<evidence type="ECO:0000256" key="1">
    <source>
        <dbReference type="ARBA" id="ARBA00009995"/>
    </source>
</evidence>
<dbReference type="PROSITE" id="PS00375">
    <property type="entry name" value="UDPGT"/>
    <property type="match status" value="1"/>
</dbReference>
<dbReference type="PANTHER" id="PTHR48043:SF62">
    <property type="entry name" value="GLUCURONOSYLTRANSFERASE"/>
    <property type="match status" value="1"/>
</dbReference>
<evidence type="ECO:0000313" key="9">
    <source>
        <dbReference type="WBParaSite" id="ACAC_0000439301-mRNA-1"/>
    </source>
</evidence>
<dbReference type="Pfam" id="PF00201">
    <property type="entry name" value="UDPGT"/>
    <property type="match status" value="1"/>
</dbReference>
<dbReference type="GO" id="GO:0016020">
    <property type="term" value="C:membrane"/>
    <property type="evidence" value="ECO:0007669"/>
    <property type="project" value="UniProtKB-SubCell"/>
</dbReference>
<protein>
    <recommendedName>
        <fullName evidence="7">UDP-glucuronosyltransferase</fullName>
        <ecNumber evidence="7">2.4.1.17</ecNumber>
    </recommendedName>
</protein>
<name>A0A0K0D2U8_ANGCA</name>
<reference evidence="8" key="1">
    <citation type="submission" date="2012-09" db="EMBL/GenBank/DDBJ databases">
        <authorList>
            <person name="Martin A.A."/>
        </authorList>
    </citation>
    <scope>NUCLEOTIDE SEQUENCE</scope>
</reference>
<dbReference type="Proteomes" id="UP000035642">
    <property type="component" value="Unassembled WGS sequence"/>
</dbReference>
<dbReference type="GO" id="GO:0015020">
    <property type="term" value="F:glucuronosyltransferase activity"/>
    <property type="evidence" value="ECO:0007669"/>
    <property type="project" value="UniProtKB-EC"/>
</dbReference>
<dbReference type="AlphaFoldDB" id="A0A0K0D2U8"/>
<dbReference type="WBParaSite" id="ACAC_0000439301-mRNA-1">
    <property type="protein sequence ID" value="ACAC_0000439301-mRNA-1"/>
    <property type="gene ID" value="ACAC_0000439301"/>
</dbReference>
<evidence type="ECO:0000256" key="3">
    <source>
        <dbReference type="ARBA" id="ARBA00022679"/>
    </source>
</evidence>
<evidence type="ECO:0000256" key="5">
    <source>
        <dbReference type="ARBA" id="ARBA00047475"/>
    </source>
</evidence>
<dbReference type="EC" id="2.4.1.17" evidence="7"/>
<organism evidence="8 9">
    <name type="scientific">Angiostrongylus cantonensis</name>
    <name type="common">Rat lungworm</name>
    <dbReference type="NCBI Taxonomy" id="6313"/>
    <lineage>
        <taxon>Eukaryota</taxon>
        <taxon>Metazoa</taxon>
        <taxon>Ecdysozoa</taxon>
        <taxon>Nematoda</taxon>
        <taxon>Chromadorea</taxon>
        <taxon>Rhabditida</taxon>
        <taxon>Rhabditina</taxon>
        <taxon>Rhabditomorpha</taxon>
        <taxon>Strongyloidea</taxon>
        <taxon>Metastrongylidae</taxon>
        <taxon>Angiostrongylus</taxon>
    </lineage>
</organism>